<feature type="domain" description="NADP-dependent oxidoreductase" evidence="1">
    <location>
        <begin position="51"/>
        <end position="281"/>
    </location>
</feature>
<keyword evidence="3" id="KW-1185">Reference proteome</keyword>
<dbReference type="PANTHER" id="PTHR43312:SF1">
    <property type="entry name" value="NADP-DEPENDENT OXIDOREDUCTASE DOMAIN-CONTAINING PROTEIN"/>
    <property type="match status" value="1"/>
</dbReference>
<dbReference type="Pfam" id="PF00248">
    <property type="entry name" value="Aldo_ket_red"/>
    <property type="match status" value="1"/>
</dbReference>
<name>A0A1H0Q760_9PSEU</name>
<evidence type="ECO:0000259" key="1">
    <source>
        <dbReference type="Pfam" id="PF00248"/>
    </source>
</evidence>
<dbReference type="Proteomes" id="UP000199691">
    <property type="component" value="Unassembled WGS sequence"/>
</dbReference>
<accession>A0A1H0Q760</accession>
<organism evidence="2 3">
    <name type="scientific">Lentzea jiangxiensis</name>
    <dbReference type="NCBI Taxonomy" id="641025"/>
    <lineage>
        <taxon>Bacteria</taxon>
        <taxon>Bacillati</taxon>
        <taxon>Actinomycetota</taxon>
        <taxon>Actinomycetes</taxon>
        <taxon>Pseudonocardiales</taxon>
        <taxon>Pseudonocardiaceae</taxon>
        <taxon>Lentzea</taxon>
    </lineage>
</organism>
<evidence type="ECO:0000313" key="3">
    <source>
        <dbReference type="Proteomes" id="UP000199691"/>
    </source>
</evidence>
<evidence type="ECO:0000313" key="2">
    <source>
        <dbReference type="EMBL" id="SDP13174.1"/>
    </source>
</evidence>
<protein>
    <submittedName>
        <fullName evidence="2">Predicted oxidoreductase</fullName>
    </submittedName>
</protein>
<dbReference type="PANTHER" id="PTHR43312">
    <property type="entry name" value="D-THREO-ALDOSE 1-DEHYDROGENASE"/>
    <property type="match status" value="1"/>
</dbReference>
<sequence length="306" mass="33087">MSGGPAGPPFTVGGMAQLALGLASLGRPAYINLGREDALPRVRDVDSMRAQCHRVLDTAYELGIRWVDAARSYGLSEDFLSSWLPGHDDVTVSSKWGYAYTADWRPDAQVHEVKEHSLTRFTRQWRETSALLPRVDLYQVHSLTADSPLFEDARLRDAMVGIGVPLGFSTSGPKQADTIRKALDLGVFQSVQSTWNLLETSAGDALQEAHDAGLRVIVKEGLANGRLVVDPPRAVAAQAEALGVGPDAVALAAVARQPWADVVLSGAASPEQLRSNVEALRVGVDLPELSEPAERYWKTRSGLAWN</sequence>
<dbReference type="InterPro" id="IPR036812">
    <property type="entry name" value="NAD(P)_OxRdtase_dom_sf"/>
</dbReference>
<dbReference type="Gene3D" id="3.20.20.100">
    <property type="entry name" value="NADP-dependent oxidoreductase domain"/>
    <property type="match status" value="1"/>
</dbReference>
<proteinExistence type="predicted"/>
<reference evidence="3" key="1">
    <citation type="submission" date="2016-10" db="EMBL/GenBank/DDBJ databases">
        <authorList>
            <person name="Varghese N."/>
            <person name="Submissions S."/>
        </authorList>
    </citation>
    <scope>NUCLEOTIDE SEQUENCE [LARGE SCALE GENOMIC DNA]</scope>
    <source>
        <strain evidence="3">CGMCC 4.6609</strain>
    </source>
</reference>
<dbReference type="AlphaFoldDB" id="A0A1H0Q760"/>
<dbReference type="InterPro" id="IPR023210">
    <property type="entry name" value="NADP_OxRdtase_dom"/>
</dbReference>
<dbReference type="STRING" id="641025.SAMN05421507_105353"/>
<dbReference type="SUPFAM" id="SSF51430">
    <property type="entry name" value="NAD(P)-linked oxidoreductase"/>
    <property type="match status" value="1"/>
</dbReference>
<gene>
    <name evidence="2" type="ORF">SAMN05421507_105353</name>
</gene>
<dbReference type="EMBL" id="FNIX01000005">
    <property type="protein sequence ID" value="SDP13174.1"/>
    <property type="molecule type" value="Genomic_DNA"/>
</dbReference>
<dbReference type="InterPro" id="IPR053135">
    <property type="entry name" value="AKR2_Oxidoreductase"/>
</dbReference>